<dbReference type="Gene3D" id="3.20.20.140">
    <property type="entry name" value="Metal-dependent hydrolases"/>
    <property type="match status" value="1"/>
</dbReference>
<dbReference type="SMART" id="SM00481">
    <property type="entry name" value="POLIIIAc"/>
    <property type="match status" value="1"/>
</dbReference>
<dbReference type="PANTHER" id="PTHR42924:SF3">
    <property type="entry name" value="POLYMERASE_HISTIDINOL PHOSPHATASE N-TERMINAL DOMAIN-CONTAINING PROTEIN"/>
    <property type="match status" value="1"/>
</dbReference>
<dbReference type="Pfam" id="PF02811">
    <property type="entry name" value="PHP"/>
    <property type="match status" value="1"/>
</dbReference>
<accession>A0A485M2U9</accession>
<dbReference type="EMBL" id="CAADRM010000119">
    <property type="protein sequence ID" value="VFU16437.1"/>
    <property type="molecule type" value="Genomic_DNA"/>
</dbReference>
<feature type="domain" description="Polymerase/histidinol phosphatase N-terminal" evidence="1">
    <location>
        <begin position="3"/>
        <end position="69"/>
    </location>
</feature>
<dbReference type="SUPFAM" id="SSF89550">
    <property type="entry name" value="PHP domain-like"/>
    <property type="match status" value="1"/>
</dbReference>
<dbReference type="InterPro" id="IPR052018">
    <property type="entry name" value="PHP_domain"/>
</dbReference>
<dbReference type="PANTHER" id="PTHR42924">
    <property type="entry name" value="EXONUCLEASE"/>
    <property type="match status" value="1"/>
</dbReference>
<dbReference type="GO" id="GO:0004534">
    <property type="term" value="F:5'-3' RNA exonuclease activity"/>
    <property type="evidence" value="ECO:0007669"/>
    <property type="project" value="TreeGrafter"/>
</dbReference>
<protein>
    <submittedName>
        <fullName evidence="2">DNA polymerase III PolC</fullName>
    </submittedName>
</protein>
<dbReference type="InterPro" id="IPR003141">
    <property type="entry name" value="Pol/His_phosphatase_N"/>
</dbReference>
<dbReference type="InterPro" id="IPR004013">
    <property type="entry name" value="PHP_dom"/>
</dbReference>
<dbReference type="InterPro" id="IPR016195">
    <property type="entry name" value="Pol/histidinol_Pase-like"/>
</dbReference>
<sequence>MKIDLHIHSKNGSDGRWDIRDIFAEASRRGIEVISITDHDSIDAQEQAQLLAKEYGMRFVTGVELNISFSHPGFRSGKAVSLDVLGYGFDYRNTALKEKLSQLRSHRIERAGRILENLNTEFRAQGLPEFTGRDMEAIQAGADGALARPHIAAYLIEKGIVRDKQEAFDRYLVKCDVPKMPLSLEEASSLVRGAGGRLVLAHPGDPNGTSLVALTDSLEKQLEIIRETMLDFIDGIECWHSRHDKAHVSAYLDFTRQNSLMATGGSDCHQQPPVMGTAQVPGWVAGQFDF</sequence>
<name>A0A485M2U9_9ZZZZ</name>
<gene>
    <name evidence="2" type="ORF">SCFA_540044</name>
</gene>
<evidence type="ECO:0000259" key="1">
    <source>
        <dbReference type="SMART" id="SM00481"/>
    </source>
</evidence>
<dbReference type="Gene3D" id="1.10.150.650">
    <property type="match status" value="1"/>
</dbReference>
<organism evidence="2">
    <name type="scientific">anaerobic digester metagenome</name>
    <dbReference type="NCBI Taxonomy" id="1263854"/>
    <lineage>
        <taxon>unclassified sequences</taxon>
        <taxon>metagenomes</taxon>
        <taxon>ecological metagenomes</taxon>
    </lineage>
</organism>
<proteinExistence type="predicted"/>
<dbReference type="GO" id="GO:0035312">
    <property type="term" value="F:5'-3' DNA exonuclease activity"/>
    <property type="evidence" value="ECO:0007669"/>
    <property type="project" value="TreeGrafter"/>
</dbReference>
<reference evidence="2" key="1">
    <citation type="submission" date="2019-03" db="EMBL/GenBank/DDBJ databases">
        <authorList>
            <person name="Hao L."/>
        </authorList>
    </citation>
    <scope>NUCLEOTIDE SEQUENCE</scope>
</reference>
<dbReference type="AlphaFoldDB" id="A0A485M2U9"/>
<evidence type="ECO:0000313" key="2">
    <source>
        <dbReference type="EMBL" id="VFU16437.1"/>
    </source>
</evidence>